<dbReference type="PANTHER" id="PTHR30589">
    <property type="entry name" value="PROLIPOPROTEIN DIACYLGLYCERYL TRANSFERASE"/>
    <property type="match status" value="1"/>
</dbReference>
<keyword evidence="6 7" id="KW-0472">Membrane</keyword>
<reference evidence="8 9" key="1">
    <citation type="submission" date="2023-06" db="EMBL/GenBank/DDBJ databases">
        <title>Campylobacter magnum sp. nov., isolated from cecal contents of domestic pigs (Sus scrofa domesticus).</title>
        <authorList>
            <person name="Papic B."/>
            <person name="Gruntar I."/>
        </authorList>
    </citation>
    <scope>NUCLEOTIDE SEQUENCE [LARGE SCALE GENOMIC DNA]</scope>
    <source>
        <strain evidence="9">34484-21</strain>
    </source>
</reference>
<dbReference type="Proteomes" id="UP001171111">
    <property type="component" value="Unassembled WGS sequence"/>
</dbReference>
<feature type="transmembrane region" description="Helical" evidence="7">
    <location>
        <begin position="187"/>
        <end position="203"/>
    </location>
</feature>
<feature type="binding site" evidence="7">
    <location>
        <position position="152"/>
    </location>
    <ligand>
        <name>a 1,2-diacyl-sn-glycero-3-phospho-(1'-sn-glycerol)</name>
        <dbReference type="ChEBI" id="CHEBI:64716"/>
    </ligand>
</feature>
<gene>
    <name evidence="7 8" type="primary">lgt</name>
    <name evidence="8" type="ORF">Q2362_06665</name>
</gene>
<dbReference type="InterPro" id="IPR001640">
    <property type="entry name" value="Lgt"/>
</dbReference>
<dbReference type="PROSITE" id="PS01311">
    <property type="entry name" value="LGT"/>
    <property type="match status" value="1"/>
</dbReference>
<dbReference type="NCBIfam" id="TIGR00544">
    <property type="entry name" value="lgt"/>
    <property type="match status" value="1"/>
</dbReference>
<comment type="similarity">
    <text evidence="1 7">Belongs to the Lgt family.</text>
</comment>
<comment type="pathway">
    <text evidence="7">Protein modification; lipoprotein biosynthesis (diacylglyceryl transfer).</text>
</comment>
<evidence type="ECO:0000313" key="9">
    <source>
        <dbReference type="Proteomes" id="UP001171111"/>
    </source>
</evidence>
<evidence type="ECO:0000256" key="5">
    <source>
        <dbReference type="ARBA" id="ARBA00022989"/>
    </source>
</evidence>
<evidence type="ECO:0000256" key="3">
    <source>
        <dbReference type="ARBA" id="ARBA00022679"/>
    </source>
</evidence>
<protein>
    <recommendedName>
        <fullName evidence="7">Phosphatidylglycerol--prolipoprotein diacylglyceryl transferase</fullName>
        <ecNumber evidence="7">2.5.1.145</ecNumber>
    </recommendedName>
</protein>
<keyword evidence="5 7" id="KW-1133">Transmembrane helix</keyword>
<keyword evidence="4 7" id="KW-0812">Transmembrane</keyword>
<evidence type="ECO:0000256" key="7">
    <source>
        <dbReference type="HAMAP-Rule" id="MF_01147"/>
    </source>
</evidence>
<comment type="subcellular location">
    <subcellularLocation>
        <location evidence="7">Cell membrane</location>
        <topology evidence="7">Multi-pass membrane protein</topology>
    </subcellularLocation>
</comment>
<dbReference type="Pfam" id="PF01790">
    <property type="entry name" value="LGT"/>
    <property type="match status" value="1"/>
</dbReference>
<dbReference type="RefSeq" id="WP_302244563.1">
    <property type="nucleotide sequence ID" value="NZ_JAULJQ010000007.1"/>
</dbReference>
<keyword evidence="9" id="KW-1185">Reference proteome</keyword>
<feature type="transmembrane region" description="Helical" evidence="7">
    <location>
        <begin position="133"/>
        <end position="151"/>
    </location>
</feature>
<comment type="catalytic activity">
    <reaction evidence="7">
        <text>L-cysteinyl-[prolipoprotein] + a 1,2-diacyl-sn-glycero-3-phospho-(1'-sn-glycerol) = an S-1,2-diacyl-sn-glyceryl-L-cysteinyl-[prolipoprotein] + sn-glycerol 1-phosphate + H(+)</text>
        <dbReference type="Rhea" id="RHEA:56712"/>
        <dbReference type="Rhea" id="RHEA-COMP:14679"/>
        <dbReference type="Rhea" id="RHEA-COMP:14680"/>
        <dbReference type="ChEBI" id="CHEBI:15378"/>
        <dbReference type="ChEBI" id="CHEBI:29950"/>
        <dbReference type="ChEBI" id="CHEBI:57685"/>
        <dbReference type="ChEBI" id="CHEBI:64716"/>
        <dbReference type="ChEBI" id="CHEBI:140658"/>
        <dbReference type="EC" id="2.5.1.145"/>
    </reaction>
</comment>
<keyword evidence="2 7" id="KW-1003">Cell membrane</keyword>
<accession>A0ABT8T9Y2</accession>
<feature type="transmembrane region" description="Helical" evidence="7">
    <location>
        <begin position="23"/>
        <end position="45"/>
    </location>
</feature>
<evidence type="ECO:0000313" key="8">
    <source>
        <dbReference type="EMBL" id="MDO2409778.1"/>
    </source>
</evidence>
<feature type="transmembrane region" description="Helical" evidence="7">
    <location>
        <begin position="239"/>
        <end position="267"/>
    </location>
</feature>
<feature type="transmembrane region" description="Helical" evidence="7">
    <location>
        <begin position="109"/>
        <end position="126"/>
    </location>
</feature>
<evidence type="ECO:0000256" key="2">
    <source>
        <dbReference type="ARBA" id="ARBA00022475"/>
    </source>
</evidence>
<dbReference type="EC" id="2.5.1.145" evidence="7"/>
<evidence type="ECO:0000256" key="6">
    <source>
        <dbReference type="ARBA" id="ARBA00023136"/>
    </source>
</evidence>
<name>A0ABT8T9Y2_9BACT</name>
<dbReference type="PANTHER" id="PTHR30589:SF0">
    <property type="entry name" value="PHOSPHATIDYLGLYCEROL--PROLIPOPROTEIN DIACYLGLYCERYL TRANSFERASE"/>
    <property type="match status" value="1"/>
</dbReference>
<keyword evidence="3 7" id="KW-0808">Transferase</keyword>
<feature type="transmembrane region" description="Helical" evidence="7">
    <location>
        <begin position="215"/>
        <end position="233"/>
    </location>
</feature>
<dbReference type="GO" id="GO:0008961">
    <property type="term" value="F:phosphatidylglycerol-prolipoprotein diacylglyceryl transferase activity"/>
    <property type="evidence" value="ECO:0007669"/>
    <property type="project" value="UniProtKB-EC"/>
</dbReference>
<dbReference type="EMBL" id="JAULJQ010000007">
    <property type="protein sequence ID" value="MDO2409778.1"/>
    <property type="molecule type" value="Genomic_DNA"/>
</dbReference>
<evidence type="ECO:0000256" key="1">
    <source>
        <dbReference type="ARBA" id="ARBA00007150"/>
    </source>
</evidence>
<dbReference type="HAMAP" id="MF_01147">
    <property type="entry name" value="Lgt"/>
    <property type="match status" value="1"/>
</dbReference>
<comment type="caution">
    <text evidence="8">The sequence shown here is derived from an EMBL/GenBank/DDBJ whole genome shotgun (WGS) entry which is preliminary data.</text>
</comment>
<proteinExistence type="inferred from homology"/>
<comment type="function">
    <text evidence="7">Catalyzes the transfer of the diacylglyceryl group from phosphatidylglycerol to the sulfhydryl group of the N-terminal cysteine of a prolipoprotein, the first step in the formation of mature lipoproteins.</text>
</comment>
<sequence length="290" mass="33377">MDTWNNIYSSFDPLAFSIFGFNVYWYSLCYIIALLLALILAKYFVKLYKIPIAEKMLDNYFIWAELGVILGARLGYIIIYDTNTAFYLSAPWQIFNPFVNGEFVGIRGMSYHGAVLGFIIATFLFCRRHKQDLWLYLDLCALSIPLAYFFGRIGNFLNQELFGRETDLVSTPWAIIVDGIPRHPSQLYEGVLEGFGVFFALLIAKRFQKANGELIALYAIFYTLARFICEFYRQPDAQLGFLIFGLSMGQLLSLLMFGAGILLLFYLKSSRNVKKCKNFVNNNKKSQNFK</sequence>
<feature type="transmembrane region" description="Helical" evidence="7">
    <location>
        <begin position="57"/>
        <end position="79"/>
    </location>
</feature>
<evidence type="ECO:0000256" key="4">
    <source>
        <dbReference type="ARBA" id="ARBA00022692"/>
    </source>
</evidence>
<organism evidence="8 9">
    <name type="scientific">Campylobacter magnus</name>
    <dbReference type="NCBI Taxonomy" id="3026462"/>
    <lineage>
        <taxon>Bacteria</taxon>
        <taxon>Pseudomonadati</taxon>
        <taxon>Campylobacterota</taxon>
        <taxon>Epsilonproteobacteria</taxon>
        <taxon>Campylobacterales</taxon>
        <taxon>Campylobacteraceae</taxon>
        <taxon>Campylobacter</taxon>
    </lineage>
</organism>